<dbReference type="Gene3D" id="3.30.110.40">
    <property type="entry name" value="TusA-like domain"/>
    <property type="match status" value="1"/>
</dbReference>
<gene>
    <name evidence="1" type="ORF">NCTC6133_02778</name>
</gene>
<dbReference type="InterPro" id="IPR036868">
    <property type="entry name" value="TusA-like_sf"/>
</dbReference>
<proteinExistence type="predicted"/>
<evidence type="ECO:0000313" key="1">
    <source>
        <dbReference type="EMBL" id="SUK57132.1"/>
    </source>
</evidence>
<reference evidence="1 2" key="1">
    <citation type="submission" date="2018-06" db="EMBL/GenBank/DDBJ databases">
        <authorList>
            <consortium name="Pathogen Informatics"/>
            <person name="Doyle S."/>
        </authorList>
    </citation>
    <scope>NUCLEOTIDE SEQUENCE [LARGE SCALE GENOMIC DNA]</scope>
    <source>
        <strain evidence="1 2">NCTC6133</strain>
    </source>
</reference>
<accession>A0A380DVG3</accession>
<organism evidence="1 2">
    <name type="scientific">Staphylococcus aureus</name>
    <dbReference type="NCBI Taxonomy" id="1280"/>
    <lineage>
        <taxon>Bacteria</taxon>
        <taxon>Bacillati</taxon>
        <taxon>Bacillota</taxon>
        <taxon>Bacilli</taxon>
        <taxon>Bacillales</taxon>
        <taxon>Staphylococcaceae</taxon>
        <taxon>Staphylococcus</taxon>
    </lineage>
</organism>
<evidence type="ECO:0000313" key="2">
    <source>
        <dbReference type="Proteomes" id="UP000255091"/>
    </source>
</evidence>
<sequence length="30" mass="3287">MIHELGTVGMVCPFPLIEAQKKMATLKSGR</sequence>
<dbReference type="EMBL" id="UHAP01000001">
    <property type="protein sequence ID" value="SUK57132.1"/>
    <property type="molecule type" value="Genomic_DNA"/>
</dbReference>
<dbReference type="AlphaFoldDB" id="A0A380DVG3"/>
<dbReference type="Proteomes" id="UP000255091">
    <property type="component" value="Unassembled WGS sequence"/>
</dbReference>
<name>A0A380DVG3_STAAU</name>
<protein>
    <submittedName>
        <fullName evidence="1">SirA family protein</fullName>
    </submittedName>
</protein>
<dbReference type="SUPFAM" id="SSF64307">
    <property type="entry name" value="SirA-like"/>
    <property type="match status" value="1"/>
</dbReference>